<gene>
    <name evidence="1" type="ORF">PISMIDRAFT_674725</name>
</gene>
<dbReference type="EMBL" id="KN833696">
    <property type="protein sequence ID" value="KIK27382.1"/>
    <property type="molecule type" value="Genomic_DNA"/>
</dbReference>
<dbReference type="HOGENOM" id="CLU_3015046_0_0_1"/>
<dbReference type="AlphaFoldDB" id="A0A0C9ZYU7"/>
<evidence type="ECO:0000313" key="2">
    <source>
        <dbReference type="Proteomes" id="UP000054018"/>
    </source>
</evidence>
<dbReference type="Proteomes" id="UP000054018">
    <property type="component" value="Unassembled WGS sequence"/>
</dbReference>
<proteinExistence type="predicted"/>
<keyword evidence="2" id="KW-1185">Reference proteome</keyword>
<reference evidence="1 2" key="1">
    <citation type="submission" date="2014-04" db="EMBL/GenBank/DDBJ databases">
        <authorList>
            <consortium name="DOE Joint Genome Institute"/>
            <person name="Kuo A."/>
            <person name="Kohler A."/>
            <person name="Costa M.D."/>
            <person name="Nagy L.G."/>
            <person name="Floudas D."/>
            <person name="Copeland A."/>
            <person name="Barry K.W."/>
            <person name="Cichocki N."/>
            <person name="Veneault-Fourrey C."/>
            <person name="LaButti K."/>
            <person name="Lindquist E.A."/>
            <person name="Lipzen A."/>
            <person name="Lundell T."/>
            <person name="Morin E."/>
            <person name="Murat C."/>
            <person name="Sun H."/>
            <person name="Tunlid A."/>
            <person name="Henrissat B."/>
            <person name="Grigoriev I.V."/>
            <person name="Hibbett D.S."/>
            <person name="Martin F."/>
            <person name="Nordberg H.P."/>
            <person name="Cantor M.N."/>
            <person name="Hua S.X."/>
        </authorList>
    </citation>
    <scope>NUCLEOTIDE SEQUENCE [LARGE SCALE GENOMIC DNA]</scope>
    <source>
        <strain evidence="1 2">441</strain>
    </source>
</reference>
<protein>
    <submittedName>
        <fullName evidence="1">Uncharacterized protein</fullName>
    </submittedName>
</protein>
<accession>A0A0C9ZYU7</accession>
<organism evidence="1 2">
    <name type="scientific">Pisolithus microcarpus 441</name>
    <dbReference type="NCBI Taxonomy" id="765257"/>
    <lineage>
        <taxon>Eukaryota</taxon>
        <taxon>Fungi</taxon>
        <taxon>Dikarya</taxon>
        <taxon>Basidiomycota</taxon>
        <taxon>Agaricomycotina</taxon>
        <taxon>Agaricomycetes</taxon>
        <taxon>Agaricomycetidae</taxon>
        <taxon>Boletales</taxon>
        <taxon>Sclerodermatineae</taxon>
        <taxon>Pisolithaceae</taxon>
        <taxon>Pisolithus</taxon>
    </lineage>
</organism>
<name>A0A0C9ZYU7_9AGAM</name>
<sequence length="56" mass="6192">MVKIRSKTFESPLRTLVPAVLDSTDANRVMEAPGPCPPNTDHHEAIFVTILSRNDC</sequence>
<reference evidence="2" key="2">
    <citation type="submission" date="2015-01" db="EMBL/GenBank/DDBJ databases">
        <title>Evolutionary Origins and Diversification of the Mycorrhizal Mutualists.</title>
        <authorList>
            <consortium name="DOE Joint Genome Institute"/>
            <consortium name="Mycorrhizal Genomics Consortium"/>
            <person name="Kohler A."/>
            <person name="Kuo A."/>
            <person name="Nagy L.G."/>
            <person name="Floudas D."/>
            <person name="Copeland A."/>
            <person name="Barry K.W."/>
            <person name="Cichocki N."/>
            <person name="Veneault-Fourrey C."/>
            <person name="LaButti K."/>
            <person name="Lindquist E.A."/>
            <person name="Lipzen A."/>
            <person name="Lundell T."/>
            <person name="Morin E."/>
            <person name="Murat C."/>
            <person name="Riley R."/>
            <person name="Ohm R."/>
            <person name="Sun H."/>
            <person name="Tunlid A."/>
            <person name="Henrissat B."/>
            <person name="Grigoriev I.V."/>
            <person name="Hibbett D.S."/>
            <person name="Martin F."/>
        </authorList>
    </citation>
    <scope>NUCLEOTIDE SEQUENCE [LARGE SCALE GENOMIC DNA]</scope>
    <source>
        <strain evidence="2">441</strain>
    </source>
</reference>
<evidence type="ECO:0000313" key="1">
    <source>
        <dbReference type="EMBL" id="KIK27382.1"/>
    </source>
</evidence>